<evidence type="ECO:0000256" key="3">
    <source>
        <dbReference type="ARBA" id="ARBA00022801"/>
    </source>
</evidence>
<name>A0A9X3B8I7_9HYPH</name>
<keyword evidence="3" id="KW-0378">Hydrolase</keyword>
<keyword evidence="4" id="KW-0862">Zinc</keyword>
<dbReference type="Pfam" id="PF00753">
    <property type="entry name" value="Lactamase_B"/>
    <property type="match status" value="1"/>
</dbReference>
<feature type="domain" description="Metallo-beta-lactamase" evidence="6">
    <location>
        <begin position="79"/>
        <end position="282"/>
    </location>
</feature>
<dbReference type="Gene3D" id="3.60.15.10">
    <property type="entry name" value="Ribonuclease Z/Hydroxyacylglutathione hydrolase-like"/>
    <property type="match status" value="1"/>
</dbReference>
<keyword evidence="8" id="KW-1185">Reference proteome</keyword>
<comment type="similarity">
    <text evidence="1">Belongs to the metallo-beta-lactamase superfamily.</text>
</comment>
<dbReference type="Proteomes" id="UP001149009">
    <property type="component" value="Unassembled WGS sequence"/>
</dbReference>
<dbReference type="EMBL" id="JAODNV010000003">
    <property type="protein sequence ID" value="MCT8988911.1"/>
    <property type="molecule type" value="Genomic_DNA"/>
</dbReference>
<dbReference type="SUPFAM" id="SSF56281">
    <property type="entry name" value="Metallo-hydrolase/oxidoreductase"/>
    <property type="match status" value="1"/>
</dbReference>
<dbReference type="GO" id="GO:0046872">
    <property type="term" value="F:metal ion binding"/>
    <property type="evidence" value="ECO:0007669"/>
    <property type="project" value="UniProtKB-KW"/>
</dbReference>
<organism evidence="7 8">
    <name type="scientific">Chelativorans petroleitrophicus</name>
    <dbReference type="NCBI Taxonomy" id="2975484"/>
    <lineage>
        <taxon>Bacteria</taxon>
        <taxon>Pseudomonadati</taxon>
        <taxon>Pseudomonadota</taxon>
        <taxon>Alphaproteobacteria</taxon>
        <taxon>Hyphomicrobiales</taxon>
        <taxon>Phyllobacteriaceae</taxon>
        <taxon>Chelativorans</taxon>
    </lineage>
</organism>
<dbReference type="RefSeq" id="WP_261513566.1">
    <property type="nucleotide sequence ID" value="NZ_JAODNV010000003.1"/>
</dbReference>
<evidence type="ECO:0000256" key="5">
    <source>
        <dbReference type="SAM" id="SignalP"/>
    </source>
</evidence>
<dbReference type="PANTHER" id="PTHR42978">
    <property type="entry name" value="QUORUM-QUENCHING LACTONASE YTNP-RELATED-RELATED"/>
    <property type="match status" value="1"/>
</dbReference>
<dbReference type="PANTHER" id="PTHR42978:SF6">
    <property type="entry name" value="QUORUM-QUENCHING LACTONASE YTNP-RELATED"/>
    <property type="match status" value="1"/>
</dbReference>
<evidence type="ECO:0000313" key="7">
    <source>
        <dbReference type="EMBL" id="MCT8988911.1"/>
    </source>
</evidence>
<dbReference type="CDD" id="cd07720">
    <property type="entry name" value="OPHC2-like_MBL-fold"/>
    <property type="match status" value="1"/>
</dbReference>
<dbReference type="GO" id="GO:0016787">
    <property type="term" value="F:hydrolase activity"/>
    <property type="evidence" value="ECO:0007669"/>
    <property type="project" value="UniProtKB-KW"/>
</dbReference>
<comment type="caution">
    <text evidence="7">The sequence shown here is derived from an EMBL/GenBank/DDBJ whole genome shotgun (WGS) entry which is preliminary data.</text>
</comment>
<keyword evidence="5" id="KW-0732">Signal</keyword>
<dbReference type="SMART" id="SM00849">
    <property type="entry name" value="Lactamase_B"/>
    <property type="match status" value="1"/>
</dbReference>
<dbReference type="InterPro" id="IPR006311">
    <property type="entry name" value="TAT_signal"/>
</dbReference>
<proteinExistence type="inferred from homology"/>
<dbReference type="AlphaFoldDB" id="A0A9X3B8I7"/>
<dbReference type="PROSITE" id="PS51318">
    <property type="entry name" value="TAT"/>
    <property type="match status" value="1"/>
</dbReference>
<evidence type="ECO:0000256" key="2">
    <source>
        <dbReference type="ARBA" id="ARBA00022723"/>
    </source>
</evidence>
<dbReference type="InterPro" id="IPR001279">
    <property type="entry name" value="Metallo-B-lactamas"/>
</dbReference>
<evidence type="ECO:0000313" key="8">
    <source>
        <dbReference type="Proteomes" id="UP001149009"/>
    </source>
</evidence>
<dbReference type="InterPro" id="IPR036866">
    <property type="entry name" value="RibonucZ/Hydroxyglut_hydro"/>
</dbReference>
<dbReference type="InterPro" id="IPR051013">
    <property type="entry name" value="MBL_superfamily_lactonases"/>
</dbReference>
<feature type="signal peptide" evidence="5">
    <location>
        <begin position="1"/>
        <end position="27"/>
    </location>
</feature>
<reference evidence="7" key="1">
    <citation type="submission" date="2022-08" db="EMBL/GenBank/DDBJ databases">
        <title>Chelativorans sichuanense sp. nov., a paraffin oil-degrading bacterium isolated from a mixture of oil-based drill cuttings and paddy soil.</title>
        <authorList>
            <person name="Yu J."/>
            <person name="Liu H."/>
            <person name="Chen Q."/>
        </authorList>
    </citation>
    <scope>NUCLEOTIDE SEQUENCE</scope>
    <source>
        <strain evidence="7">SCAU 2101</strain>
    </source>
</reference>
<feature type="chain" id="PRO_5040732827" evidence="5">
    <location>
        <begin position="28"/>
        <end position="303"/>
    </location>
</feature>
<protein>
    <submittedName>
        <fullName evidence="7">MBL fold metallo-hydrolase</fullName>
    </submittedName>
</protein>
<gene>
    <name evidence="7" type="ORF">NYR54_01190</name>
</gene>
<sequence length="303" mass="32708">MPISRRNLMKGTAALALAGLALPQARAMGRLAVGEGELIIVSDGHMTLPLEFLFPDLPEAELKALLAANGMPTDGYSPDCNVTFLRAGDRLAVFDVGAGPNFTPTTGRLFDNMGEAGIDPAEVTDVIFTHAHPDHLWGLFDDFDELVFPNAAYRMAEAEWDFWRAEDTLDKMPEERKSFVVGAQNRLPRIEESIRLFKPGAEVIPGVEAVDTAGHTPGHVSFMVHGGVEPVLVAGDAVTNFASFAQPELRAGSDQEPELAAATRAKLLERLAVEKARLIGYHLPHPGAGTVERKDGAYRFVAA</sequence>
<evidence type="ECO:0000256" key="1">
    <source>
        <dbReference type="ARBA" id="ARBA00007749"/>
    </source>
</evidence>
<evidence type="ECO:0000259" key="6">
    <source>
        <dbReference type="SMART" id="SM00849"/>
    </source>
</evidence>
<evidence type="ECO:0000256" key="4">
    <source>
        <dbReference type="ARBA" id="ARBA00022833"/>
    </source>
</evidence>
<accession>A0A9X3B8I7</accession>
<keyword evidence="2" id="KW-0479">Metal-binding</keyword>